<sequence>MFLPVLLLPLAPTPAPPPPNPEDVVAGWTGLAVVLVLILLGAALCYLLLRQLRRVNSMNLPSKHDPEPPADDPESIQDSQPKS</sequence>
<dbReference type="EMBL" id="VFOR01000002">
    <property type="protein sequence ID" value="TQL57859.1"/>
    <property type="molecule type" value="Genomic_DNA"/>
</dbReference>
<proteinExistence type="predicted"/>
<evidence type="ECO:0000256" key="1">
    <source>
        <dbReference type="SAM" id="MobiDB-lite"/>
    </source>
</evidence>
<comment type="caution">
    <text evidence="3">The sequence shown here is derived from an EMBL/GenBank/DDBJ whole genome shotgun (WGS) entry which is preliminary data.</text>
</comment>
<reference evidence="3 4" key="1">
    <citation type="submission" date="2019-06" db="EMBL/GenBank/DDBJ databases">
        <title>Sequencing the genomes of 1000 actinobacteria strains.</title>
        <authorList>
            <person name="Klenk H.-P."/>
        </authorList>
    </citation>
    <scope>NUCLEOTIDE SEQUENCE [LARGE SCALE GENOMIC DNA]</scope>
    <source>
        <strain evidence="3 4">DSM 8251</strain>
    </source>
</reference>
<evidence type="ECO:0000256" key="2">
    <source>
        <dbReference type="SAM" id="Phobius"/>
    </source>
</evidence>
<organism evidence="3 4">
    <name type="scientific">Propioniferax innocua</name>
    <dbReference type="NCBI Taxonomy" id="1753"/>
    <lineage>
        <taxon>Bacteria</taxon>
        <taxon>Bacillati</taxon>
        <taxon>Actinomycetota</taxon>
        <taxon>Actinomycetes</taxon>
        <taxon>Propionibacteriales</taxon>
        <taxon>Propionibacteriaceae</taxon>
        <taxon>Propioniferax</taxon>
    </lineage>
</organism>
<keyword evidence="4" id="KW-1185">Reference proteome</keyword>
<protein>
    <submittedName>
        <fullName evidence="3">Uncharacterized protein</fullName>
    </submittedName>
</protein>
<name>A0A542ZC52_9ACTN</name>
<keyword evidence="2" id="KW-1133">Transmembrane helix</keyword>
<feature type="region of interest" description="Disordered" evidence="1">
    <location>
        <begin position="59"/>
        <end position="83"/>
    </location>
</feature>
<evidence type="ECO:0000313" key="3">
    <source>
        <dbReference type="EMBL" id="TQL57859.1"/>
    </source>
</evidence>
<dbReference type="RefSeq" id="WP_142093682.1">
    <property type="nucleotide sequence ID" value="NZ_BAAAMD010000004.1"/>
</dbReference>
<keyword evidence="2" id="KW-0472">Membrane</keyword>
<dbReference type="Proteomes" id="UP000316196">
    <property type="component" value="Unassembled WGS sequence"/>
</dbReference>
<gene>
    <name evidence="3" type="ORF">FB460_1704</name>
</gene>
<feature type="transmembrane region" description="Helical" evidence="2">
    <location>
        <begin position="24"/>
        <end position="49"/>
    </location>
</feature>
<dbReference type="AlphaFoldDB" id="A0A542ZC52"/>
<keyword evidence="2" id="KW-0812">Transmembrane</keyword>
<accession>A0A542ZC52</accession>
<evidence type="ECO:0000313" key="4">
    <source>
        <dbReference type="Proteomes" id="UP000316196"/>
    </source>
</evidence>